<dbReference type="Gene3D" id="3.40.50.1110">
    <property type="entry name" value="SGNH hydrolase"/>
    <property type="match status" value="1"/>
</dbReference>
<sequence>MLKKICLFLISTVVSVTSFAQYRFISNYGNLNNTLYHVKEDKQVTVTFLGGSITNMTGWRDQVGDYLRAAYPHTRWKFNNAGIPSLGSLPHSFRFQRDVADLGKTDLLFLEAAVNDHVNETNEVTQRRAMEGIIRHALTVNPQMNIVLMAFVDEDKMADYRNGKVPLEIQVHEDMAKKYNLPFINLAREVTARIDAHEFSWKDDFKDLHPSPFGQQIYFNTIKVLLDEAFSKQSPVKLVDAKLPKPADKLNYQNGRYADIHQAKIIKDFTINESWEPTDSIMTREGFVKVPMLVSSGAHAVVEFPFSGRTVGIGIVSGPDAGTISYSIDNGPVQTKNTHTQWSSWLYLPWYLILGDNLKEGNHVLRIETGGEKETCRIVYFLVNE</sequence>
<proteinExistence type="predicted"/>
<dbReference type="SUPFAM" id="SSF52266">
    <property type="entry name" value="SGNH hydrolase"/>
    <property type="match status" value="1"/>
</dbReference>
<dbReference type="CDD" id="cd00229">
    <property type="entry name" value="SGNH_hydrolase"/>
    <property type="match status" value="1"/>
</dbReference>
<dbReference type="Pfam" id="PF13472">
    <property type="entry name" value="Lipase_GDSL_2"/>
    <property type="match status" value="1"/>
</dbReference>
<keyword evidence="1" id="KW-0732">Signal</keyword>
<evidence type="ECO:0000259" key="2">
    <source>
        <dbReference type="Pfam" id="PF13472"/>
    </source>
</evidence>
<dbReference type="Proteomes" id="UP000260644">
    <property type="component" value="Unassembled WGS sequence"/>
</dbReference>
<gene>
    <name evidence="3" type="ORF">DVR12_19890</name>
</gene>
<dbReference type="InterPro" id="IPR013830">
    <property type="entry name" value="SGNH_hydro"/>
</dbReference>
<evidence type="ECO:0000256" key="1">
    <source>
        <dbReference type="SAM" id="SignalP"/>
    </source>
</evidence>
<dbReference type="AlphaFoldDB" id="A0A3E1Y5H1"/>
<dbReference type="EMBL" id="QPMM01000011">
    <property type="protein sequence ID" value="RFS19990.1"/>
    <property type="molecule type" value="Genomic_DNA"/>
</dbReference>
<reference evidence="3 4" key="1">
    <citation type="submission" date="2018-07" db="EMBL/GenBank/DDBJ databases">
        <title>Chitinophaga K2CV101002-2 sp. nov., isolated from a monsoon evergreen broad-leaved forest soil.</title>
        <authorList>
            <person name="Lv Y."/>
        </authorList>
    </citation>
    <scope>NUCLEOTIDE SEQUENCE [LARGE SCALE GENOMIC DNA]</scope>
    <source>
        <strain evidence="3 4">GDMCC 1.1288</strain>
    </source>
</reference>
<dbReference type="PANTHER" id="PTHR34407:SF1">
    <property type="entry name" value="SGNH HYDROLASE-TYPE ESTERASE DOMAIN-CONTAINING PROTEIN"/>
    <property type="match status" value="1"/>
</dbReference>
<feature type="chain" id="PRO_5017571429" evidence="1">
    <location>
        <begin position="21"/>
        <end position="385"/>
    </location>
</feature>
<dbReference type="OrthoDB" id="9796689at2"/>
<evidence type="ECO:0000313" key="3">
    <source>
        <dbReference type="EMBL" id="RFS19990.1"/>
    </source>
</evidence>
<dbReference type="PANTHER" id="PTHR34407">
    <property type="entry name" value="EXPRESSED PROTEIN"/>
    <property type="match status" value="1"/>
</dbReference>
<dbReference type="RefSeq" id="WP_116977551.1">
    <property type="nucleotide sequence ID" value="NZ_QPMM01000011.1"/>
</dbReference>
<dbReference type="GO" id="GO:0016788">
    <property type="term" value="F:hydrolase activity, acting on ester bonds"/>
    <property type="evidence" value="ECO:0007669"/>
    <property type="project" value="UniProtKB-ARBA"/>
</dbReference>
<evidence type="ECO:0000313" key="4">
    <source>
        <dbReference type="Proteomes" id="UP000260644"/>
    </source>
</evidence>
<keyword evidence="4" id="KW-1185">Reference proteome</keyword>
<comment type="caution">
    <text evidence="3">The sequence shown here is derived from an EMBL/GenBank/DDBJ whole genome shotgun (WGS) entry which is preliminary data.</text>
</comment>
<dbReference type="InterPro" id="IPR036514">
    <property type="entry name" value="SGNH_hydro_sf"/>
</dbReference>
<protein>
    <submittedName>
        <fullName evidence="3">SGNH/GDSL hydrolase family protein</fullName>
    </submittedName>
</protein>
<feature type="signal peptide" evidence="1">
    <location>
        <begin position="1"/>
        <end position="20"/>
    </location>
</feature>
<dbReference type="Gene3D" id="2.60.120.260">
    <property type="entry name" value="Galactose-binding domain-like"/>
    <property type="match status" value="1"/>
</dbReference>
<organism evidence="3 4">
    <name type="scientific">Chitinophaga silvatica</name>
    <dbReference type="NCBI Taxonomy" id="2282649"/>
    <lineage>
        <taxon>Bacteria</taxon>
        <taxon>Pseudomonadati</taxon>
        <taxon>Bacteroidota</taxon>
        <taxon>Chitinophagia</taxon>
        <taxon>Chitinophagales</taxon>
        <taxon>Chitinophagaceae</taxon>
        <taxon>Chitinophaga</taxon>
    </lineage>
</organism>
<accession>A0A3E1Y5H1</accession>
<keyword evidence="3" id="KW-0378">Hydrolase</keyword>
<feature type="domain" description="SGNH hydrolase-type esterase" evidence="2">
    <location>
        <begin position="48"/>
        <end position="217"/>
    </location>
</feature>
<name>A0A3E1Y5H1_9BACT</name>